<protein>
    <submittedName>
        <fullName evidence="1">Uncharacterized protein</fullName>
    </submittedName>
</protein>
<gene>
    <name evidence="1" type="ORF">LLUT_LOCUS22530</name>
</gene>
<dbReference type="Proteomes" id="UP001497480">
    <property type="component" value="Unassembled WGS sequence"/>
</dbReference>
<comment type="caution">
    <text evidence="1">The sequence shown here is derived from an EMBL/GenBank/DDBJ whole genome shotgun (WGS) entry which is preliminary data.</text>
</comment>
<reference evidence="1 2" key="1">
    <citation type="submission" date="2024-03" db="EMBL/GenBank/DDBJ databases">
        <authorList>
            <person name="Martinez-Hernandez J."/>
        </authorList>
    </citation>
    <scope>NUCLEOTIDE SEQUENCE [LARGE SCALE GENOMIC DNA]</scope>
</reference>
<accession>A0AAV1XID8</accession>
<organism evidence="1 2">
    <name type="scientific">Lupinus luteus</name>
    <name type="common">European yellow lupine</name>
    <dbReference type="NCBI Taxonomy" id="3873"/>
    <lineage>
        <taxon>Eukaryota</taxon>
        <taxon>Viridiplantae</taxon>
        <taxon>Streptophyta</taxon>
        <taxon>Embryophyta</taxon>
        <taxon>Tracheophyta</taxon>
        <taxon>Spermatophyta</taxon>
        <taxon>Magnoliopsida</taxon>
        <taxon>eudicotyledons</taxon>
        <taxon>Gunneridae</taxon>
        <taxon>Pentapetalae</taxon>
        <taxon>rosids</taxon>
        <taxon>fabids</taxon>
        <taxon>Fabales</taxon>
        <taxon>Fabaceae</taxon>
        <taxon>Papilionoideae</taxon>
        <taxon>50 kb inversion clade</taxon>
        <taxon>genistoids sensu lato</taxon>
        <taxon>core genistoids</taxon>
        <taxon>Genisteae</taxon>
        <taxon>Lupinus</taxon>
    </lineage>
</organism>
<keyword evidence="2" id="KW-1185">Reference proteome</keyword>
<name>A0AAV1XID8_LUPLU</name>
<sequence length="57" mass="6349">MSWEFLSLALLVTKTSYAGKSIHLLLRVSSQDEKEVFNVEGLPLASEAEPAFKQDSH</sequence>
<evidence type="ECO:0000313" key="1">
    <source>
        <dbReference type="EMBL" id="CAL0321470.1"/>
    </source>
</evidence>
<dbReference type="AlphaFoldDB" id="A0AAV1XID8"/>
<evidence type="ECO:0000313" key="2">
    <source>
        <dbReference type="Proteomes" id="UP001497480"/>
    </source>
</evidence>
<proteinExistence type="predicted"/>
<dbReference type="EMBL" id="CAXHTB010000015">
    <property type="protein sequence ID" value="CAL0321470.1"/>
    <property type="molecule type" value="Genomic_DNA"/>
</dbReference>